<dbReference type="PATRIC" id="fig|997347.4.peg.236"/>
<organism evidence="2 3">
    <name type="scientific">Fusobacterium animalis ATCC 51191</name>
    <dbReference type="NCBI Taxonomy" id="997347"/>
    <lineage>
        <taxon>Bacteria</taxon>
        <taxon>Fusobacteriati</taxon>
        <taxon>Fusobacteriota</taxon>
        <taxon>Fusobacteriia</taxon>
        <taxon>Fusobacteriales</taxon>
        <taxon>Fusobacteriaceae</taxon>
        <taxon>Fusobacterium</taxon>
    </lineage>
</organism>
<proteinExistence type="predicted"/>
<reference evidence="2 3" key="1">
    <citation type="submission" date="2011-05" db="EMBL/GenBank/DDBJ databases">
        <authorList>
            <person name="Muzny D."/>
            <person name="Qin X."/>
            <person name="Deng J."/>
            <person name="Jiang H."/>
            <person name="Liu Y."/>
            <person name="Qu J."/>
            <person name="Song X.-Z."/>
            <person name="Zhang L."/>
            <person name="Thornton R."/>
            <person name="Coyle M."/>
            <person name="Francisco L."/>
            <person name="Jackson L."/>
            <person name="Javaid M."/>
            <person name="Korchina V."/>
            <person name="Kovar C."/>
            <person name="Mata R."/>
            <person name="Mathew T."/>
            <person name="Ngo R."/>
            <person name="Nguyen L."/>
            <person name="Nguyen N."/>
            <person name="Okwuonu G."/>
            <person name="Ongeri F."/>
            <person name="Pham C."/>
            <person name="Simmons D."/>
            <person name="Wilczek-Boney K."/>
            <person name="Hale W."/>
            <person name="Jakkamsetti A."/>
            <person name="Pham P."/>
            <person name="Ruth R."/>
            <person name="San Lucas F."/>
            <person name="Warren J."/>
            <person name="Zhang J."/>
            <person name="Zhao Z."/>
            <person name="Zhou C."/>
            <person name="Zhu D."/>
            <person name="Lee S."/>
            <person name="Bess C."/>
            <person name="Blankenburg K."/>
            <person name="Forbes L."/>
            <person name="Fu Q."/>
            <person name="Gubbala S."/>
            <person name="Hirani K."/>
            <person name="Jayaseelan J.C."/>
            <person name="Lara F."/>
            <person name="Munidasa M."/>
            <person name="Palculict T."/>
            <person name="Patil S."/>
            <person name="Pu L.-L."/>
            <person name="Saada N."/>
            <person name="Tang L."/>
            <person name="Weissenberger G."/>
            <person name="Zhu Y."/>
            <person name="Hemphill L."/>
            <person name="Shang Y."/>
            <person name="Youmans B."/>
            <person name="Ayvaz T."/>
            <person name="Ross M."/>
            <person name="Santibanez J."/>
            <person name="Aqrawi P."/>
            <person name="Gross S."/>
            <person name="Joshi V."/>
            <person name="Fowler G."/>
            <person name="Nazareth L."/>
            <person name="Reid J."/>
            <person name="Worley K."/>
            <person name="Petrosino J."/>
            <person name="Highlander S."/>
            <person name="Gibbs R."/>
        </authorList>
    </citation>
    <scope>NUCLEOTIDE SEQUENCE [LARGE SCALE GENOMIC DNA]</scope>
    <source>
        <strain evidence="2 3">ATCC 51191</strain>
    </source>
</reference>
<dbReference type="AlphaFoldDB" id="F9EK00"/>
<evidence type="ECO:0000313" key="2">
    <source>
        <dbReference type="EMBL" id="EGQ80716.1"/>
    </source>
</evidence>
<dbReference type="Gene3D" id="1.25.40.10">
    <property type="entry name" value="Tetratricopeptide repeat domain"/>
    <property type="match status" value="1"/>
</dbReference>
<dbReference type="SMART" id="SM01043">
    <property type="entry name" value="BTAD"/>
    <property type="match status" value="1"/>
</dbReference>
<keyword evidence="2" id="KW-0808">Transferase</keyword>
<dbReference type="PANTHER" id="PTHR35807">
    <property type="entry name" value="TRANSCRIPTIONAL REGULATOR REDD-RELATED"/>
    <property type="match status" value="1"/>
</dbReference>
<comment type="caution">
    <text evidence="2">The sequence shown here is derived from an EMBL/GenBank/DDBJ whole genome shotgun (WGS) entry which is preliminary data.</text>
</comment>
<dbReference type="InterPro" id="IPR005158">
    <property type="entry name" value="BTAD"/>
</dbReference>
<dbReference type="InterPro" id="IPR051677">
    <property type="entry name" value="AfsR-DnrI-RedD_regulator"/>
</dbReference>
<keyword evidence="3" id="KW-1185">Reference proteome</keyword>
<sequence>MSMTKIICKLFGSPKIYEDKKELFLPSGKLSAFFYYLLLKKVVSRDEVAGMFWASSNEQNAKISLRNALHKIRKSFKEDIILSPNKSILTLNKDLDIDIDVEKFQKDPLNNFSLYNGDFLKGFYVKEAIDFDYWVLEINTFYKELFIKTSEKKIEEDFLQNRFENLETSITSLLAADNFNDKAYLYLMKFYKQKGRYDKIINEYKNIQRLMEEELGIEPPDEIKNIYKEALKCIEKSKEINIKKIQ</sequence>
<name>F9EK00_9FUSO</name>
<protein>
    <submittedName>
        <fullName evidence="2">Serine/threonine kinase</fullName>
    </submittedName>
</protein>
<gene>
    <name evidence="2" type="ORF">HMPREF9094_0254</name>
</gene>
<dbReference type="Pfam" id="PF03704">
    <property type="entry name" value="BTAD"/>
    <property type="match status" value="1"/>
</dbReference>
<dbReference type="Proteomes" id="UP000005392">
    <property type="component" value="Unassembled WGS sequence"/>
</dbReference>
<evidence type="ECO:0000259" key="1">
    <source>
        <dbReference type="SMART" id="SM01043"/>
    </source>
</evidence>
<dbReference type="GO" id="GO:0016301">
    <property type="term" value="F:kinase activity"/>
    <property type="evidence" value="ECO:0007669"/>
    <property type="project" value="UniProtKB-KW"/>
</dbReference>
<accession>F9EK00</accession>
<dbReference type="EMBL" id="AFQD01000043">
    <property type="protein sequence ID" value="EGQ80716.1"/>
    <property type="molecule type" value="Genomic_DNA"/>
</dbReference>
<dbReference type="SUPFAM" id="SSF48452">
    <property type="entry name" value="TPR-like"/>
    <property type="match status" value="1"/>
</dbReference>
<evidence type="ECO:0000313" key="3">
    <source>
        <dbReference type="Proteomes" id="UP000005392"/>
    </source>
</evidence>
<dbReference type="Gene3D" id="1.10.10.10">
    <property type="entry name" value="Winged helix-like DNA-binding domain superfamily/Winged helix DNA-binding domain"/>
    <property type="match status" value="1"/>
</dbReference>
<keyword evidence="2" id="KW-0418">Kinase</keyword>
<dbReference type="HOGENOM" id="CLU_1127778_0_0_0"/>
<dbReference type="InterPro" id="IPR036388">
    <property type="entry name" value="WH-like_DNA-bd_sf"/>
</dbReference>
<dbReference type="InterPro" id="IPR011990">
    <property type="entry name" value="TPR-like_helical_dom_sf"/>
</dbReference>
<feature type="domain" description="Bacterial transcriptional activator" evidence="1">
    <location>
        <begin position="99"/>
        <end position="231"/>
    </location>
</feature>